<dbReference type="PIRSF" id="PIRSF005303">
    <property type="entry name" value="Thiam_monoph_kin"/>
    <property type="match status" value="1"/>
</dbReference>
<dbReference type="InterPro" id="IPR006283">
    <property type="entry name" value="ThiL-like"/>
</dbReference>
<feature type="binding site" evidence="2">
    <location>
        <position position="35"/>
    </location>
    <ligand>
        <name>Mg(2+)</name>
        <dbReference type="ChEBI" id="CHEBI:18420"/>
        <label>3</label>
    </ligand>
</feature>
<dbReference type="SUPFAM" id="SSF56042">
    <property type="entry name" value="PurM C-terminal domain-like"/>
    <property type="match status" value="1"/>
</dbReference>
<dbReference type="GO" id="GO:0016301">
    <property type="term" value="F:kinase activity"/>
    <property type="evidence" value="ECO:0007669"/>
    <property type="project" value="UniProtKB-KW"/>
</dbReference>
<feature type="binding site" evidence="2">
    <location>
        <position position="80"/>
    </location>
    <ligand>
        <name>Mg(2+)</name>
        <dbReference type="ChEBI" id="CHEBI:18420"/>
        <label>4</label>
    </ligand>
</feature>
<feature type="binding site" evidence="2">
    <location>
        <position position="50"/>
    </location>
    <ligand>
        <name>Mg(2+)</name>
        <dbReference type="ChEBI" id="CHEBI:18420"/>
        <label>4</label>
    </ligand>
</feature>
<dbReference type="NCBIfam" id="TIGR01379">
    <property type="entry name" value="thiL"/>
    <property type="match status" value="1"/>
</dbReference>
<dbReference type="EC" id="2.7.4.16" evidence="2"/>
<dbReference type="CDD" id="cd02194">
    <property type="entry name" value="ThiL"/>
    <property type="match status" value="1"/>
</dbReference>
<evidence type="ECO:0000256" key="2">
    <source>
        <dbReference type="HAMAP-Rule" id="MF_02128"/>
    </source>
</evidence>
<dbReference type="Pfam" id="PF00586">
    <property type="entry name" value="AIRS"/>
    <property type="match status" value="1"/>
</dbReference>
<evidence type="ECO:0000259" key="4">
    <source>
        <dbReference type="Pfam" id="PF02769"/>
    </source>
</evidence>
<dbReference type="InterPro" id="IPR016188">
    <property type="entry name" value="PurM-like_N"/>
</dbReference>
<feature type="binding site" evidence="2">
    <location>
        <position position="52"/>
    </location>
    <ligand>
        <name>Mg(2+)</name>
        <dbReference type="ChEBI" id="CHEBI:18420"/>
        <label>2</label>
    </ligand>
</feature>
<feature type="binding site" evidence="2">
    <location>
        <position position="222"/>
    </location>
    <ligand>
        <name>ATP</name>
        <dbReference type="ChEBI" id="CHEBI:30616"/>
    </ligand>
</feature>
<dbReference type="HAMAP" id="MF_02128">
    <property type="entry name" value="TMP_kinase"/>
    <property type="match status" value="1"/>
</dbReference>
<dbReference type="PANTHER" id="PTHR30270">
    <property type="entry name" value="THIAMINE-MONOPHOSPHATE KINASE"/>
    <property type="match status" value="1"/>
</dbReference>
<keyword evidence="2" id="KW-0460">Magnesium</keyword>
<evidence type="ECO:0000313" key="6">
    <source>
        <dbReference type="Proteomes" id="UP000619761"/>
    </source>
</evidence>
<keyword evidence="2" id="KW-0479">Metal-binding</keyword>
<dbReference type="InterPro" id="IPR036676">
    <property type="entry name" value="PurM-like_C_sf"/>
</dbReference>
<feature type="binding site" evidence="2">
    <location>
        <position position="131"/>
    </location>
    <ligand>
        <name>Mg(2+)</name>
        <dbReference type="ChEBI" id="CHEBI:18420"/>
        <label>1</label>
    </ligand>
</feature>
<evidence type="ECO:0000256" key="1">
    <source>
        <dbReference type="ARBA" id="ARBA00022977"/>
    </source>
</evidence>
<keyword evidence="2" id="KW-0067">ATP-binding</keyword>
<comment type="caution">
    <text evidence="2">Lacks conserved residue(s) required for the propagation of feature annotation.</text>
</comment>
<feature type="binding site" evidence="2">
    <location>
        <position position="80"/>
    </location>
    <ligand>
        <name>Mg(2+)</name>
        <dbReference type="ChEBI" id="CHEBI:18420"/>
        <label>3</label>
    </ligand>
</feature>
<dbReference type="EMBL" id="BMYZ01000001">
    <property type="protein sequence ID" value="GGY74267.1"/>
    <property type="molecule type" value="Genomic_DNA"/>
</dbReference>
<comment type="catalytic activity">
    <reaction evidence="2">
        <text>thiamine phosphate + ATP = thiamine diphosphate + ADP</text>
        <dbReference type="Rhea" id="RHEA:15913"/>
        <dbReference type="ChEBI" id="CHEBI:30616"/>
        <dbReference type="ChEBI" id="CHEBI:37575"/>
        <dbReference type="ChEBI" id="CHEBI:58937"/>
        <dbReference type="ChEBI" id="CHEBI:456216"/>
        <dbReference type="EC" id="2.7.4.16"/>
    </reaction>
</comment>
<feature type="binding site" evidence="2">
    <location>
        <position position="35"/>
    </location>
    <ligand>
        <name>Mg(2+)</name>
        <dbReference type="ChEBI" id="CHEBI:18420"/>
        <label>4</label>
    </ligand>
</feature>
<dbReference type="RefSeq" id="WP_189417928.1">
    <property type="nucleotide sequence ID" value="NZ_BMYZ01000001.1"/>
</dbReference>
<evidence type="ECO:0000313" key="5">
    <source>
        <dbReference type="EMBL" id="GGY74267.1"/>
    </source>
</evidence>
<feature type="binding site" evidence="2">
    <location>
        <position position="223"/>
    </location>
    <ligand>
        <name>Mg(2+)</name>
        <dbReference type="ChEBI" id="CHEBI:18420"/>
        <label>5</label>
    </ligand>
</feature>
<comment type="pathway">
    <text evidence="2">Cofactor biosynthesis; thiamine diphosphate biosynthesis; thiamine diphosphate from thiamine phosphate: step 1/1.</text>
</comment>
<dbReference type="InterPro" id="IPR036921">
    <property type="entry name" value="PurM-like_N_sf"/>
</dbReference>
<dbReference type="Gene3D" id="3.30.1330.10">
    <property type="entry name" value="PurM-like, N-terminal domain"/>
    <property type="match status" value="1"/>
</dbReference>
<dbReference type="Gene3D" id="3.90.650.10">
    <property type="entry name" value="PurM-like C-terminal domain"/>
    <property type="match status" value="1"/>
</dbReference>
<dbReference type="SUPFAM" id="SSF55326">
    <property type="entry name" value="PurM N-terminal domain-like"/>
    <property type="match status" value="1"/>
</dbReference>
<evidence type="ECO:0000259" key="3">
    <source>
        <dbReference type="Pfam" id="PF00586"/>
    </source>
</evidence>
<feature type="binding site" evidence="2">
    <location>
        <position position="326"/>
    </location>
    <ligand>
        <name>substrate</name>
    </ligand>
</feature>
<keyword evidence="2" id="KW-0808">Transferase</keyword>
<comment type="similarity">
    <text evidence="2">Belongs to the thiamine-monophosphate kinase family.</text>
</comment>
<dbReference type="InterPro" id="IPR010918">
    <property type="entry name" value="PurM-like_C_dom"/>
</dbReference>
<reference evidence="6" key="1">
    <citation type="journal article" date="2019" name="Int. J. Syst. Evol. Microbiol.">
        <title>The Global Catalogue of Microorganisms (GCM) 10K type strain sequencing project: providing services to taxonomists for standard genome sequencing and annotation.</title>
        <authorList>
            <consortium name="The Broad Institute Genomics Platform"/>
            <consortium name="The Broad Institute Genome Sequencing Center for Infectious Disease"/>
            <person name="Wu L."/>
            <person name="Ma J."/>
        </authorList>
    </citation>
    <scope>NUCLEOTIDE SEQUENCE [LARGE SCALE GENOMIC DNA]</scope>
    <source>
        <strain evidence="6">KCTC 32239</strain>
    </source>
</reference>
<organism evidence="5 6">
    <name type="scientific">Cellvibrio zantedeschiae</name>
    <dbReference type="NCBI Taxonomy" id="1237077"/>
    <lineage>
        <taxon>Bacteria</taxon>
        <taxon>Pseudomonadati</taxon>
        <taxon>Pseudomonadota</taxon>
        <taxon>Gammaproteobacteria</taxon>
        <taxon>Cellvibrionales</taxon>
        <taxon>Cellvibrionaceae</taxon>
        <taxon>Cellvibrio</taxon>
    </lineage>
</organism>
<feature type="binding site" evidence="2">
    <location>
        <position position="220"/>
    </location>
    <ligand>
        <name>Mg(2+)</name>
        <dbReference type="ChEBI" id="CHEBI:18420"/>
        <label>3</label>
    </ligand>
</feature>
<feature type="domain" description="PurM-like C-terminal" evidence="4">
    <location>
        <begin position="161"/>
        <end position="310"/>
    </location>
</feature>
<feature type="binding site" evidence="2">
    <location>
        <begin position="130"/>
        <end position="131"/>
    </location>
    <ligand>
        <name>ATP</name>
        <dbReference type="ChEBI" id="CHEBI:30616"/>
    </ligand>
</feature>
<dbReference type="Proteomes" id="UP000619761">
    <property type="component" value="Unassembled WGS sequence"/>
</dbReference>
<dbReference type="PANTHER" id="PTHR30270:SF0">
    <property type="entry name" value="THIAMINE-MONOPHOSPHATE KINASE"/>
    <property type="match status" value="1"/>
</dbReference>
<feature type="binding site" evidence="2">
    <location>
        <position position="52"/>
    </location>
    <ligand>
        <name>Mg(2+)</name>
        <dbReference type="ChEBI" id="CHEBI:18420"/>
        <label>1</label>
    </ligand>
</feature>
<protein>
    <recommendedName>
        <fullName evidence="2">Thiamine-monophosphate kinase</fullName>
        <shortName evidence="2">TMP kinase</shortName>
        <shortName evidence="2">Thiamine-phosphate kinase</shortName>
        <ecNumber evidence="2">2.7.4.16</ecNumber>
    </recommendedName>
</protein>
<sequence length="329" mass="35569">MREFELIREFFQREQADLLLEDKAQASVILGIGDDCALLQIPANQQLATSVDTLVADVHFPADAKPEDIAERALRTNLSDLAAMGAEPLWFTLALTLPKSSNYVSEEWLRGFSRGLFRAANKYEIVLVGGDTTSGPLSITIQVMGAVESHHAMRRDGASIGDFVCVTNSLGDGAAALAVMQNRLALNADHEHYLRERFYRPTPRLIESGLLKGIASAALDISDGLVADLNHICEASDLGAVIDVENLPLSPALLAVGDLQQARTWALSGGDDYELCFTVSPEKMPELAMLIAQEKINATVVGEIVAGVGVQCELEGEAYELTAQGYQHF</sequence>
<accession>A0ABQ3B5L8</accession>
<feature type="domain" description="PurM-like N-terminal" evidence="3">
    <location>
        <begin position="33"/>
        <end position="147"/>
    </location>
</feature>
<feature type="binding site" evidence="2">
    <location>
        <position position="271"/>
    </location>
    <ligand>
        <name>substrate</name>
    </ligand>
</feature>
<keyword evidence="2" id="KW-0547">Nucleotide-binding</keyword>
<comment type="caution">
    <text evidence="5">The sequence shown here is derived from an EMBL/GenBank/DDBJ whole genome shotgun (WGS) entry which is preliminary data.</text>
</comment>
<comment type="miscellaneous">
    <text evidence="2">Reaction mechanism of ThiL seems to utilize a direct, inline transfer of the gamma-phosphate of ATP to TMP rather than a phosphorylated enzyme intermediate.</text>
</comment>
<feature type="binding site" evidence="2">
    <location>
        <position position="59"/>
    </location>
    <ligand>
        <name>substrate</name>
    </ligand>
</feature>
<gene>
    <name evidence="2 5" type="primary">thiL</name>
    <name evidence="5" type="ORF">GCM10011613_19550</name>
</gene>
<keyword evidence="6" id="KW-1185">Reference proteome</keyword>
<feature type="binding site" evidence="2">
    <location>
        <position position="155"/>
    </location>
    <ligand>
        <name>ATP</name>
        <dbReference type="ChEBI" id="CHEBI:30616"/>
    </ligand>
</feature>
<proteinExistence type="inferred from homology"/>
<dbReference type="Pfam" id="PF02769">
    <property type="entry name" value="AIRS_C"/>
    <property type="match status" value="1"/>
</dbReference>
<name>A0ABQ3B5L8_9GAMM</name>
<keyword evidence="1 2" id="KW-0784">Thiamine biosynthesis</keyword>
<comment type="function">
    <text evidence="2">Catalyzes the ATP-dependent phosphorylation of thiamine-monophosphate (TMP) to form thiamine-pyrophosphate (TPP), the active form of vitamin B1.</text>
</comment>
<feature type="binding site" evidence="2">
    <location>
        <position position="80"/>
    </location>
    <ligand>
        <name>Mg(2+)</name>
        <dbReference type="ChEBI" id="CHEBI:18420"/>
        <label>2</label>
    </ligand>
</feature>
<keyword evidence="2 5" id="KW-0418">Kinase</keyword>